<accession>A0A2P5C6D3</accession>
<sequence>LSNTGVEEEGIKHEEEDKNKKEAAEAKRAIEEAGAGIFDAPIDEPKEQH</sequence>
<keyword evidence="3" id="KW-1185">Reference proteome</keyword>
<evidence type="ECO:0000313" key="3">
    <source>
        <dbReference type="Proteomes" id="UP000237000"/>
    </source>
</evidence>
<protein>
    <submittedName>
        <fullName evidence="2">Uncharacterized protein</fullName>
    </submittedName>
</protein>
<reference evidence="3" key="1">
    <citation type="submission" date="2016-06" db="EMBL/GenBank/DDBJ databases">
        <title>Parallel loss of symbiosis genes in relatives of nitrogen-fixing non-legume Parasponia.</title>
        <authorList>
            <person name="Van Velzen R."/>
            <person name="Holmer R."/>
            <person name="Bu F."/>
            <person name="Rutten L."/>
            <person name="Van Zeijl A."/>
            <person name="Liu W."/>
            <person name="Santuari L."/>
            <person name="Cao Q."/>
            <person name="Sharma T."/>
            <person name="Shen D."/>
            <person name="Roswanjaya Y."/>
            <person name="Wardhani T."/>
            <person name="Kalhor M.S."/>
            <person name="Jansen J."/>
            <person name="Van den Hoogen J."/>
            <person name="Gungor B."/>
            <person name="Hartog M."/>
            <person name="Hontelez J."/>
            <person name="Verver J."/>
            <person name="Yang W.-C."/>
            <person name="Schijlen E."/>
            <person name="Repin R."/>
            <person name="Schilthuizen M."/>
            <person name="Schranz E."/>
            <person name="Heidstra R."/>
            <person name="Miyata K."/>
            <person name="Fedorova E."/>
            <person name="Kohlen W."/>
            <person name="Bisseling T."/>
            <person name="Smit S."/>
            <person name="Geurts R."/>
        </authorList>
    </citation>
    <scope>NUCLEOTIDE SEQUENCE [LARGE SCALE GENOMIC DNA]</scope>
    <source>
        <strain evidence="3">cv. RG33-2</strain>
    </source>
</reference>
<dbReference type="EMBL" id="JXTC01000406">
    <property type="protein sequence ID" value="PON56640.1"/>
    <property type="molecule type" value="Genomic_DNA"/>
</dbReference>
<dbReference type="AlphaFoldDB" id="A0A2P5C6D3"/>
<feature type="non-terminal residue" evidence="2">
    <location>
        <position position="1"/>
    </location>
</feature>
<gene>
    <name evidence="2" type="ORF">TorRG33x02_295710</name>
</gene>
<proteinExistence type="predicted"/>
<feature type="compositionally biased region" description="Basic and acidic residues" evidence="1">
    <location>
        <begin position="9"/>
        <end position="26"/>
    </location>
</feature>
<evidence type="ECO:0000256" key="1">
    <source>
        <dbReference type="SAM" id="MobiDB-lite"/>
    </source>
</evidence>
<comment type="caution">
    <text evidence="2">The sequence shown here is derived from an EMBL/GenBank/DDBJ whole genome shotgun (WGS) entry which is preliminary data.</text>
</comment>
<dbReference type="InParanoid" id="A0A2P5C6D3"/>
<dbReference type="Proteomes" id="UP000237000">
    <property type="component" value="Unassembled WGS sequence"/>
</dbReference>
<organism evidence="2 3">
    <name type="scientific">Trema orientale</name>
    <name type="common">Charcoal tree</name>
    <name type="synonym">Celtis orientalis</name>
    <dbReference type="NCBI Taxonomy" id="63057"/>
    <lineage>
        <taxon>Eukaryota</taxon>
        <taxon>Viridiplantae</taxon>
        <taxon>Streptophyta</taxon>
        <taxon>Embryophyta</taxon>
        <taxon>Tracheophyta</taxon>
        <taxon>Spermatophyta</taxon>
        <taxon>Magnoliopsida</taxon>
        <taxon>eudicotyledons</taxon>
        <taxon>Gunneridae</taxon>
        <taxon>Pentapetalae</taxon>
        <taxon>rosids</taxon>
        <taxon>fabids</taxon>
        <taxon>Rosales</taxon>
        <taxon>Cannabaceae</taxon>
        <taxon>Trema</taxon>
    </lineage>
</organism>
<feature type="region of interest" description="Disordered" evidence="1">
    <location>
        <begin position="1"/>
        <end position="26"/>
    </location>
</feature>
<evidence type="ECO:0000313" key="2">
    <source>
        <dbReference type="EMBL" id="PON56640.1"/>
    </source>
</evidence>
<name>A0A2P5C6D3_TREOI</name>